<evidence type="ECO:0000256" key="9">
    <source>
        <dbReference type="RuleBase" id="RU000461"/>
    </source>
</evidence>
<dbReference type="InterPro" id="IPR001128">
    <property type="entry name" value="Cyt_P450"/>
</dbReference>
<feature type="binding site" description="axial binding residue" evidence="8">
    <location>
        <position position="520"/>
    </location>
    <ligand>
        <name>heme</name>
        <dbReference type="ChEBI" id="CHEBI:30413"/>
    </ligand>
    <ligandPart>
        <name>Fe</name>
        <dbReference type="ChEBI" id="CHEBI:18248"/>
    </ligandPart>
</feature>
<comment type="caution">
    <text evidence="11">The sequence shown here is derived from an EMBL/GenBank/DDBJ whole genome shotgun (WGS) entry which is preliminary data.</text>
</comment>
<dbReference type="GO" id="GO:0020037">
    <property type="term" value="F:heme binding"/>
    <property type="evidence" value="ECO:0007669"/>
    <property type="project" value="InterPro"/>
</dbReference>
<dbReference type="AlphaFoldDB" id="A0A5M3MX46"/>
<dbReference type="OrthoDB" id="1470350at2759"/>
<dbReference type="InterPro" id="IPR047146">
    <property type="entry name" value="Cyt_P450_E_CYP52_fungi"/>
</dbReference>
<dbReference type="InterPro" id="IPR002401">
    <property type="entry name" value="Cyt_P450_E_grp-I"/>
</dbReference>
<feature type="transmembrane region" description="Helical" evidence="10">
    <location>
        <begin position="40"/>
        <end position="59"/>
    </location>
</feature>
<dbReference type="PRINTS" id="PR00463">
    <property type="entry name" value="EP450I"/>
</dbReference>
<organism evidence="11 12">
    <name type="scientific">Coniophora puteana (strain RWD-64-598)</name>
    <name type="common">Brown rot fungus</name>
    <dbReference type="NCBI Taxonomy" id="741705"/>
    <lineage>
        <taxon>Eukaryota</taxon>
        <taxon>Fungi</taxon>
        <taxon>Dikarya</taxon>
        <taxon>Basidiomycota</taxon>
        <taxon>Agaricomycotina</taxon>
        <taxon>Agaricomycetes</taxon>
        <taxon>Agaricomycetidae</taxon>
        <taxon>Boletales</taxon>
        <taxon>Coniophorineae</taxon>
        <taxon>Coniophoraceae</taxon>
        <taxon>Coniophora</taxon>
    </lineage>
</organism>
<dbReference type="GO" id="GO:0016705">
    <property type="term" value="F:oxidoreductase activity, acting on paired donors, with incorporation or reduction of molecular oxygen"/>
    <property type="evidence" value="ECO:0007669"/>
    <property type="project" value="InterPro"/>
</dbReference>
<dbReference type="Gene3D" id="1.10.630.10">
    <property type="entry name" value="Cytochrome P450"/>
    <property type="match status" value="1"/>
</dbReference>
<reference evidence="12" key="1">
    <citation type="journal article" date="2012" name="Science">
        <title>The Paleozoic origin of enzymatic lignin decomposition reconstructed from 31 fungal genomes.</title>
        <authorList>
            <person name="Floudas D."/>
            <person name="Binder M."/>
            <person name="Riley R."/>
            <person name="Barry K."/>
            <person name="Blanchette R.A."/>
            <person name="Henrissat B."/>
            <person name="Martinez A.T."/>
            <person name="Otillar R."/>
            <person name="Spatafora J.W."/>
            <person name="Yadav J.S."/>
            <person name="Aerts A."/>
            <person name="Benoit I."/>
            <person name="Boyd A."/>
            <person name="Carlson A."/>
            <person name="Copeland A."/>
            <person name="Coutinho P.M."/>
            <person name="de Vries R.P."/>
            <person name="Ferreira P."/>
            <person name="Findley K."/>
            <person name="Foster B."/>
            <person name="Gaskell J."/>
            <person name="Glotzer D."/>
            <person name="Gorecki P."/>
            <person name="Heitman J."/>
            <person name="Hesse C."/>
            <person name="Hori C."/>
            <person name="Igarashi K."/>
            <person name="Jurgens J.A."/>
            <person name="Kallen N."/>
            <person name="Kersten P."/>
            <person name="Kohler A."/>
            <person name="Kuees U."/>
            <person name="Kumar T.K.A."/>
            <person name="Kuo A."/>
            <person name="LaButti K."/>
            <person name="Larrondo L.F."/>
            <person name="Lindquist E."/>
            <person name="Ling A."/>
            <person name="Lombard V."/>
            <person name="Lucas S."/>
            <person name="Lundell T."/>
            <person name="Martin R."/>
            <person name="McLaughlin D.J."/>
            <person name="Morgenstern I."/>
            <person name="Morin E."/>
            <person name="Murat C."/>
            <person name="Nagy L.G."/>
            <person name="Nolan M."/>
            <person name="Ohm R.A."/>
            <person name="Patyshakuliyeva A."/>
            <person name="Rokas A."/>
            <person name="Ruiz-Duenas F.J."/>
            <person name="Sabat G."/>
            <person name="Salamov A."/>
            <person name="Samejima M."/>
            <person name="Schmutz J."/>
            <person name="Slot J.C."/>
            <person name="St John F."/>
            <person name="Stenlid J."/>
            <person name="Sun H."/>
            <person name="Sun S."/>
            <person name="Syed K."/>
            <person name="Tsang A."/>
            <person name="Wiebenga A."/>
            <person name="Young D."/>
            <person name="Pisabarro A."/>
            <person name="Eastwood D.C."/>
            <person name="Martin F."/>
            <person name="Cullen D."/>
            <person name="Grigoriev I.V."/>
            <person name="Hibbett D.S."/>
        </authorList>
    </citation>
    <scope>NUCLEOTIDE SEQUENCE [LARGE SCALE GENOMIC DNA]</scope>
    <source>
        <strain evidence="12">RWD-64-598 SS2</strain>
    </source>
</reference>
<dbReference type="GeneID" id="19199430"/>
<keyword evidence="7 9" id="KW-0503">Monooxygenase</keyword>
<evidence type="ECO:0000256" key="8">
    <source>
        <dbReference type="PIRSR" id="PIRSR602401-1"/>
    </source>
</evidence>
<dbReference type="PANTHER" id="PTHR24287">
    <property type="entry name" value="P450, PUTATIVE (EUROFUNG)-RELATED"/>
    <property type="match status" value="1"/>
</dbReference>
<evidence type="ECO:0000256" key="5">
    <source>
        <dbReference type="ARBA" id="ARBA00023002"/>
    </source>
</evidence>
<keyword evidence="4 8" id="KW-0479">Metal-binding</keyword>
<dbReference type="GO" id="GO:0004497">
    <property type="term" value="F:monooxygenase activity"/>
    <property type="evidence" value="ECO:0007669"/>
    <property type="project" value="UniProtKB-KW"/>
</dbReference>
<dbReference type="RefSeq" id="XP_007765539.1">
    <property type="nucleotide sequence ID" value="XM_007767349.1"/>
</dbReference>
<dbReference type="PROSITE" id="PS00086">
    <property type="entry name" value="CYTOCHROME_P450"/>
    <property type="match status" value="1"/>
</dbReference>
<keyword evidence="6 8" id="KW-0408">Iron</keyword>
<evidence type="ECO:0000256" key="1">
    <source>
        <dbReference type="ARBA" id="ARBA00001971"/>
    </source>
</evidence>
<dbReference type="KEGG" id="cput:CONPUDRAFT_118878"/>
<dbReference type="PRINTS" id="PR00385">
    <property type="entry name" value="P450"/>
</dbReference>
<dbReference type="EMBL" id="JH711575">
    <property type="protein sequence ID" value="EIW83567.1"/>
    <property type="molecule type" value="Genomic_DNA"/>
</dbReference>
<comment type="similarity">
    <text evidence="2 9">Belongs to the cytochrome P450 family.</text>
</comment>
<keyword evidence="10" id="KW-0812">Transmembrane</keyword>
<accession>A0A5M3MX46</accession>
<name>A0A5M3MX46_CONPW</name>
<sequence>MMKLTPGLQYIAQLLVAVVAPATALVLVAYRFGALSILPTWQTCALLAAAVPLAFFLKVSFDRFLQRRRAEALGARLVPCVKGRWIGNVDILRKFLQKAEEDYMCSYPEELSKQLGKIFNLRFLWDDVILTSEPSHVKTMLATDFANWVKGEQLDKTIKSVLGSGVFNSDGDLWKLHRSMTRPFFTHDRIGHFDIFDAHAETAIRIAKDRLREGHPIDFQDLISRFTLDSATEFLFGDCSHTLQTSLSYPFNANLTAEEQEDRKQGRGTELFSEAFGQAQLALSKRMAFGGTWPLFEMLEDKTDEPMKIVHEFLEPIVAEAIAKRETEGDAGKRGSTEKMEVQEGDTLLDHLVRLTTDRVVLRDEVLNIMIAGRDTTASTLTSAIYFMAMYPHVMDRLREEVLTRVGSSRRPTYDDIRDMKYLRAILNETLRLFPAVPFNARQTTKDTTLPSPEPGEKPIFVPRNTMVMYSVMMMHRRKDLWGPDADEFDPDRFLDERLHKYLVPNPFIFLPFNAGPRICLGQQFAYNEMSFMLIRLLQNFSRIDLASDALHPDAHPPAHWKNGLGRAPIEKFQPATRLTLFAKGGMWVRMTEAE</sequence>
<comment type="cofactor">
    <cofactor evidence="1 8">
        <name>heme</name>
        <dbReference type="ChEBI" id="CHEBI:30413"/>
    </cofactor>
</comment>
<dbReference type="CDD" id="cd11063">
    <property type="entry name" value="CYP52"/>
    <property type="match status" value="1"/>
</dbReference>
<evidence type="ECO:0000313" key="11">
    <source>
        <dbReference type="EMBL" id="EIW83567.1"/>
    </source>
</evidence>
<evidence type="ECO:0000256" key="6">
    <source>
        <dbReference type="ARBA" id="ARBA00023004"/>
    </source>
</evidence>
<dbReference type="InterPro" id="IPR036396">
    <property type="entry name" value="Cyt_P450_sf"/>
</dbReference>
<dbReference type="GO" id="GO:0005506">
    <property type="term" value="F:iron ion binding"/>
    <property type="evidence" value="ECO:0007669"/>
    <property type="project" value="InterPro"/>
</dbReference>
<keyword evidence="12" id="KW-1185">Reference proteome</keyword>
<evidence type="ECO:0000313" key="12">
    <source>
        <dbReference type="Proteomes" id="UP000053558"/>
    </source>
</evidence>
<proteinExistence type="inferred from homology"/>
<dbReference type="InterPro" id="IPR017972">
    <property type="entry name" value="Cyt_P450_CS"/>
</dbReference>
<evidence type="ECO:0000256" key="4">
    <source>
        <dbReference type="ARBA" id="ARBA00022723"/>
    </source>
</evidence>
<keyword evidence="10" id="KW-0472">Membrane</keyword>
<evidence type="ECO:0000256" key="7">
    <source>
        <dbReference type="ARBA" id="ARBA00023033"/>
    </source>
</evidence>
<keyword evidence="10" id="KW-1133">Transmembrane helix</keyword>
<evidence type="ECO:0000256" key="3">
    <source>
        <dbReference type="ARBA" id="ARBA00022617"/>
    </source>
</evidence>
<evidence type="ECO:0000256" key="2">
    <source>
        <dbReference type="ARBA" id="ARBA00010617"/>
    </source>
</evidence>
<dbReference type="Proteomes" id="UP000053558">
    <property type="component" value="Unassembled WGS sequence"/>
</dbReference>
<protein>
    <submittedName>
        <fullName evidence="11">Cytochrome P450 monooxygenase pc-3</fullName>
    </submittedName>
</protein>
<dbReference type="OMA" id="NFTYECT"/>
<keyword evidence="3 8" id="KW-0349">Heme</keyword>
<dbReference type="SUPFAM" id="SSF48264">
    <property type="entry name" value="Cytochrome P450"/>
    <property type="match status" value="1"/>
</dbReference>
<evidence type="ECO:0000256" key="10">
    <source>
        <dbReference type="SAM" id="Phobius"/>
    </source>
</evidence>
<gene>
    <name evidence="11" type="ORF">CONPUDRAFT_118878</name>
</gene>
<dbReference type="PANTHER" id="PTHR24287:SF1">
    <property type="entry name" value="P450, PUTATIVE (EUROFUNG)-RELATED"/>
    <property type="match status" value="1"/>
</dbReference>
<dbReference type="Pfam" id="PF00067">
    <property type="entry name" value="p450"/>
    <property type="match status" value="1"/>
</dbReference>
<keyword evidence="5 9" id="KW-0560">Oxidoreductase</keyword>